<reference evidence="1" key="2">
    <citation type="journal article" date="2019" name="IMA Fungus">
        <title>Genome sequencing and comparison of five Tilletia species to identify candidate genes for the detection of regulated species infecting wheat.</title>
        <authorList>
            <person name="Nguyen H.D.T."/>
            <person name="Sultana T."/>
            <person name="Kesanakurti P."/>
            <person name="Hambleton S."/>
        </authorList>
    </citation>
    <scope>NUCLEOTIDE SEQUENCE</scope>
    <source>
        <strain evidence="1">DAOMC 238032</strain>
    </source>
</reference>
<dbReference type="PANTHER" id="PTHR47098">
    <property type="entry name" value="PROTEIN MAK32"/>
    <property type="match status" value="1"/>
</dbReference>
<dbReference type="PANTHER" id="PTHR47098:SF2">
    <property type="entry name" value="PROTEIN MAK32"/>
    <property type="match status" value="1"/>
</dbReference>
<dbReference type="AlphaFoldDB" id="A0A177TB00"/>
<comment type="caution">
    <text evidence="1">The sequence shown here is derived from an EMBL/GenBank/DDBJ whole genome shotgun (WGS) entry which is preliminary data.</text>
</comment>
<accession>A0A177TB00</accession>
<proteinExistence type="predicted"/>
<dbReference type="Proteomes" id="UP000077671">
    <property type="component" value="Unassembled WGS sequence"/>
</dbReference>
<evidence type="ECO:0000313" key="1">
    <source>
        <dbReference type="EMBL" id="KAE8241616.1"/>
    </source>
</evidence>
<reference evidence="1" key="1">
    <citation type="submission" date="2016-04" db="EMBL/GenBank/DDBJ databases">
        <authorList>
            <person name="Nguyen H.D."/>
            <person name="Kesanakurti P."/>
            <person name="Cullis J."/>
            <person name="Levesque C.A."/>
            <person name="Hambleton S."/>
        </authorList>
    </citation>
    <scope>NUCLEOTIDE SEQUENCE</scope>
    <source>
        <strain evidence="1">DAOMC 238032</strain>
    </source>
</reference>
<dbReference type="Gene3D" id="3.40.1190.20">
    <property type="match status" value="1"/>
</dbReference>
<dbReference type="InterPro" id="IPR029056">
    <property type="entry name" value="Ribokinase-like"/>
</dbReference>
<dbReference type="EMBL" id="LWDD02002254">
    <property type="protein sequence ID" value="KAE8241616.1"/>
    <property type="molecule type" value="Genomic_DNA"/>
</dbReference>
<evidence type="ECO:0000313" key="2">
    <source>
        <dbReference type="Proteomes" id="UP000077671"/>
    </source>
</evidence>
<gene>
    <name evidence="1" type="ORF">A4X03_0g8118</name>
</gene>
<organism evidence="1 2">
    <name type="scientific">Tilletia caries</name>
    <name type="common">wheat bunt fungus</name>
    <dbReference type="NCBI Taxonomy" id="13290"/>
    <lineage>
        <taxon>Eukaryota</taxon>
        <taxon>Fungi</taxon>
        <taxon>Dikarya</taxon>
        <taxon>Basidiomycota</taxon>
        <taxon>Ustilaginomycotina</taxon>
        <taxon>Exobasidiomycetes</taxon>
        <taxon>Tilletiales</taxon>
        <taxon>Tilletiaceae</taxon>
        <taxon>Tilletia</taxon>
    </lineage>
</organism>
<name>A0A177TB00_9BASI</name>
<protein>
    <recommendedName>
        <fullName evidence="3">Carbohydrate kinase PfkB domain-containing protein</fullName>
    </recommendedName>
</protein>
<dbReference type="SUPFAM" id="SSF53613">
    <property type="entry name" value="Ribokinase-like"/>
    <property type="match status" value="1"/>
</dbReference>
<evidence type="ECO:0008006" key="3">
    <source>
        <dbReference type="Google" id="ProtNLM"/>
    </source>
</evidence>
<sequence length="425" mass="46166">MTARSTAPRRIATLGMFIIDQFQFFDPDTAEDEGDHGLGDHIGGGGTYFTVGARVWLPPSDLSMVVDRGDDFPAAVQAALDAYDRSIPSSRPSVSSSMWKYRPRTDGHGTTRALNIYEGQQRGFKYLTPKLRLDPRDLLYDSGDGRHQLLLPTHIHFICSPERARLIIDEIEELLRDRTATNAGRPALIWEPIPDSALPENLDECIAVMKRIDVFSPNHDEAASFLGVEPASVNLPPQHDGTSNEANRIKDSARSAISELILKPFLQLSEDTSSPSSARLDQHVDPERQRAFGPAGPIVHIRSGALGSLVARHIAGSRWVDAYHTPQEAKAGAIKDVTGAGNACLGGFTAALSIYQHEIVSALADADVEGKHALDLLAQCAAHASVSASFVIEQQGLPGLSLAVDGKERWNGDEPSDRLHRLVAR</sequence>